<dbReference type="PANTHER" id="PTHR42801:SF4">
    <property type="entry name" value="AHPC_TSA FAMILY PROTEIN"/>
    <property type="match status" value="1"/>
</dbReference>
<evidence type="ECO:0000313" key="16">
    <source>
        <dbReference type="Proteomes" id="UP000218896"/>
    </source>
</evidence>
<dbReference type="AlphaFoldDB" id="A0A2A2EX77"/>
<comment type="function">
    <text evidence="1">Thiol-specific peroxidase that catalyzes the reduction of hydrogen peroxide and organic hydroperoxides to water and alcohols, respectively. Plays a role in cell protection against oxidative stress by detoxifying peroxides and as sensor of hydrogen peroxide-mediated signaling events.</text>
</comment>
<dbReference type="EC" id="1.11.1.24" evidence="3"/>
<feature type="domain" description="Thioredoxin" evidence="14">
    <location>
        <begin position="2"/>
        <end position="152"/>
    </location>
</feature>
<evidence type="ECO:0000256" key="6">
    <source>
        <dbReference type="ARBA" id="ARBA00023002"/>
    </source>
</evidence>
<dbReference type="InterPro" id="IPR013766">
    <property type="entry name" value="Thioredoxin_domain"/>
</dbReference>
<dbReference type="InterPro" id="IPR000866">
    <property type="entry name" value="AhpC/TSA"/>
</dbReference>
<dbReference type="InterPro" id="IPR036249">
    <property type="entry name" value="Thioredoxin-like_sf"/>
</dbReference>
<dbReference type="GO" id="GO:0045454">
    <property type="term" value="P:cell redox homeostasis"/>
    <property type="evidence" value="ECO:0007669"/>
    <property type="project" value="TreeGrafter"/>
</dbReference>
<evidence type="ECO:0000256" key="5">
    <source>
        <dbReference type="ARBA" id="ARBA00022862"/>
    </source>
</evidence>
<dbReference type="Proteomes" id="UP000218896">
    <property type="component" value="Unassembled WGS sequence"/>
</dbReference>
<name>A0A2A2EX77_9GAMM</name>
<comment type="similarity">
    <text evidence="10">Belongs to the peroxiredoxin family. BCP/PrxQ subfamily.</text>
</comment>
<keyword evidence="8" id="KW-0676">Redox-active center</keyword>
<keyword evidence="4 15" id="KW-0575">Peroxidase</keyword>
<dbReference type="Pfam" id="PF00578">
    <property type="entry name" value="AhpC-TSA"/>
    <property type="match status" value="1"/>
</dbReference>
<keyword evidence="16" id="KW-1185">Reference proteome</keyword>
<dbReference type="GO" id="GO:0034599">
    <property type="term" value="P:cellular response to oxidative stress"/>
    <property type="evidence" value="ECO:0007669"/>
    <property type="project" value="TreeGrafter"/>
</dbReference>
<evidence type="ECO:0000256" key="13">
    <source>
        <dbReference type="PIRSR" id="PIRSR000239-1"/>
    </source>
</evidence>
<organism evidence="15 16">
    <name type="scientific">Halovibrio salipaludis</name>
    <dbReference type="NCBI Taxonomy" id="2032626"/>
    <lineage>
        <taxon>Bacteria</taxon>
        <taxon>Pseudomonadati</taxon>
        <taxon>Pseudomonadota</taxon>
        <taxon>Gammaproteobacteria</taxon>
        <taxon>Oceanospirillales</taxon>
        <taxon>Halomonadaceae</taxon>
        <taxon>Halovibrio</taxon>
    </lineage>
</organism>
<feature type="active site" description="Cysteine sulfenic acid (-SOH) intermediate; for peroxidase activity" evidence="13">
    <location>
        <position position="44"/>
    </location>
</feature>
<keyword evidence="7" id="KW-1015">Disulfide bond</keyword>
<protein>
    <recommendedName>
        <fullName evidence="3">thioredoxin-dependent peroxiredoxin</fullName>
        <ecNumber evidence="3">1.11.1.24</ecNumber>
    </recommendedName>
    <alternativeName>
        <fullName evidence="9">Thioredoxin peroxidase</fullName>
    </alternativeName>
    <alternativeName>
        <fullName evidence="11">Thioredoxin-dependent peroxiredoxin Bcp</fullName>
    </alternativeName>
</protein>
<dbReference type="Gene3D" id="3.40.30.10">
    <property type="entry name" value="Glutaredoxin"/>
    <property type="match status" value="1"/>
</dbReference>
<accession>A0A2A2EX77</accession>
<comment type="catalytic activity">
    <reaction evidence="12">
        <text>a hydroperoxide + [thioredoxin]-dithiol = an alcohol + [thioredoxin]-disulfide + H2O</text>
        <dbReference type="Rhea" id="RHEA:62620"/>
        <dbReference type="Rhea" id="RHEA-COMP:10698"/>
        <dbReference type="Rhea" id="RHEA-COMP:10700"/>
        <dbReference type="ChEBI" id="CHEBI:15377"/>
        <dbReference type="ChEBI" id="CHEBI:29950"/>
        <dbReference type="ChEBI" id="CHEBI:30879"/>
        <dbReference type="ChEBI" id="CHEBI:35924"/>
        <dbReference type="ChEBI" id="CHEBI:50058"/>
        <dbReference type="EC" id="1.11.1.24"/>
    </reaction>
</comment>
<dbReference type="PROSITE" id="PS51352">
    <property type="entry name" value="THIOREDOXIN_2"/>
    <property type="match status" value="1"/>
</dbReference>
<dbReference type="PIRSF" id="PIRSF000239">
    <property type="entry name" value="AHPC"/>
    <property type="match status" value="1"/>
</dbReference>
<dbReference type="RefSeq" id="WP_095618675.1">
    <property type="nucleotide sequence ID" value="NZ_NSKD01000011.1"/>
</dbReference>
<sequence length="158" mass="17985">MSWEGQQAPDFRLQDQDGNEHSLADYRGQKVLLYFYPRDSTPGCTVEAQQFRDRLDELEAHGVQVLGVSRDTVKSHRKFADKESLNFPILADPEHDVLKAYNLLKEKTMFGKPALGVNRESFLIDEQGVIRKHYAKVKPEEHVGEILEDLASADNTLS</sequence>
<gene>
    <name evidence="15" type="ORF">CK501_15630</name>
</gene>
<evidence type="ECO:0000256" key="4">
    <source>
        <dbReference type="ARBA" id="ARBA00022559"/>
    </source>
</evidence>
<evidence type="ECO:0000256" key="10">
    <source>
        <dbReference type="ARBA" id="ARBA00038489"/>
    </source>
</evidence>
<evidence type="ECO:0000256" key="3">
    <source>
        <dbReference type="ARBA" id="ARBA00013017"/>
    </source>
</evidence>
<comment type="caution">
    <text evidence="15">The sequence shown here is derived from an EMBL/GenBank/DDBJ whole genome shotgun (WGS) entry which is preliminary data.</text>
</comment>
<dbReference type="FunFam" id="3.40.30.10:FF:000007">
    <property type="entry name" value="Thioredoxin-dependent thiol peroxidase"/>
    <property type="match status" value="1"/>
</dbReference>
<dbReference type="NCBIfam" id="NF006960">
    <property type="entry name" value="PRK09437.1"/>
    <property type="match status" value="1"/>
</dbReference>
<evidence type="ECO:0000313" key="15">
    <source>
        <dbReference type="EMBL" id="PAU76995.1"/>
    </source>
</evidence>
<dbReference type="PANTHER" id="PTHR42801">
    <property type="entry name" value="THIOREDOXIN-DEPENDENT PEROXIDE REDUCTASE"/>
    <property type="match status" value="1"/>
</dbReference>
<evidence type="ECO:0000256" key="7">
    <source>
        <dbReference type="ARBA" id="ARBA00023157"/>
    </source>
</evidence>
<evidence type="ECO:0000256" key="1">
    <source>
        <dbReference type="ARBA" id="ARBA00003330"/>
    </source>
</evidence>
<evidence type="ECO:0000256" key="9">
    <source>
        <dbReference type="ARBA" id="ARBA00032824"/>
    </source>
</evidence>
<proteinExistence type="inferred from homology"/>
<evidence type="ECO:0000256" key="8">
    <source>
        <dbReference type="ARBA" id="ARBA00023284"/>
    </source>
</evidence>
<keyword evidence="5" id="KW-0049">Antioxidant</keyword>
<evidence type="ECO:0000256" key="2">
    <source>
        <dbReference type="ARBA" id="ARBA00011245"/>
    </source>
</evidence>
<dbReference type="GO" id="GO:0008379">
    <property type="term" value="F:thioredoxin peroxidase activity"/>
    <property type="evidence" value="ECO:0007669"/>
    <property type="project" value="TreeGrafter"/>
</dbReference>
<comment type="subunit">
    <text evidence="2">Monomer.</text>
</comment>
<keyword evidence="6" id="KW-0560">Oxidoreductase</keyword>
<dbReference type="SUPFAM" id="SSF52833">
    <property type="entry name" value="Thioredoxin-like"/>
    <property type="match status" value="1"/>
</dbReference>
<dbReference type="InterPro" id="IPR050924">
    <property type="entry name" value="Peroxiredoxin_BCP/PrxQ"/>
</dbReference>
<reference evidence="15 16" key="1">
    <citation type="submission" date="2017-08" db="EMBL/GenBank/DDBJ databases">
        <title>Halovibrio sewagensis sp. nov., isolated from wastewater of high salinity.</title>
        <authorList>
            <person name="Dong X."/>
            <person name="Zhang G."/>
        </authorList>
    </citation>
    <scope>NUCLEOTIDE SEQUENCE [LARGE SCALE GENOMIC DNA]</scope>
    <source>
        <strain evidence="15 16">YL5-2</strain>
    </source>
</reference>
<dbReference type="EMBL" id="NSKD01000011">
    <property type="protein sequence ID" value="PAU76995.1"/>
    <property type="molecule type" value="Genomic_DNA"/>
</dbReference>
<evidence type="ECO:0000256" key="12">
    <source>
        <dbReference type="ARBA" id="ARBA00049091"/>
    </source>
</evidence>
<dbReference type="GO" id="GO:0005737">
    <property type="term" value="C:cytoplasm"/>
    <property type="evidence" value="ECO:0007669"/>
    <property type="project" value="TreeGrafter"/>
</dbReference>
<dbReference type="OrthoDB" id="9812811at2"/>
<dbReference type="CDD" id="cd03017">
    <property type="entry name" value="PRX_BCP"/>
    <property type="match status" value="1"/>
</dbReference>
<evidence type="ECO:0000259" key="14">
    <source>
        <dbReference type="PROSITE" id="PS51352"/>
    </source>
</evidence>
<evidence type="ECO:0000256" key="11">
    <source>
        <dbReference type="ARBA" id="ARBA00042639"/>
    </source>
</evidence>
<dbReference type="InterPro" id="IPR024706">
    <property type="entry name" value="Peroxiredoxin_AhpC-typ"/>
</dbReference>